<reference evidence="4 5" key="1">
    <citation type="submission" date="2016-11" db="EMBL/GenBank/DDBJ databases">
        <authorList>
            <person name="Jaros S."/>
            <person name="Januszkiewicz K."/>
            <person name="Wedrychowicz H."/>
        </authorList>
    </citation>
    <scope>NUCLEOTIDE SEQUENCE [LARGE SCALE GENOMIC DNA]</scope>
    <source>
        <strain evidence="4 5">DSM 2631</strain>
    </source>
</reference>
<dbReference type="InterPro" id="IPR051556">
    <property type="entry name" value="N-term/lysine_N-AcTrnsfr"/>
</dbReference>
<dbReference type="GO" id="GO:0016747">
    <property type="term" value="F:acyltransferase activity, transferring groups other than amino-acyl groups"/>
    <property type="evidence" value="ECO:0007669"/>
    <property type="project" value="InterPro"/>
</dbReference>
<keyword evidence="1 4" id="KW-0808">Transferase</keyword>
<evidence type="ECO:0000259" key="3">
    <source>
        <dbReference type="PROSITE" id="PS51186"/>
    </source>
</evidence>
<accession>A0A1M4XXJ2</accession>
<sequence>MCNIKIEKSTEEEASFVIDELVKYNLCKVPSTQNENFIEINRVLKDSSDNIIGGINSRMYCWNCLYIDSIWIKENYRHKGYGEKLLKHIETLAKSQGVYLIHLDTFDFQAKDFYIRNGYEVFGTLDNCPEDHKRYFMKKNLITR</sequence>
<keyword evidence="5" id="KW-1185">Reference proteome</keyword>
<dbReference type="Proteomes" id="UP000184035">
    <property type="component" value="Unassembled WGS sequence"/>
</dbReference>
<dbReference type="PANTHER" id="PTHR42919:SF8">
    <property type="entry name" value="N-ALPHA-ACETYLTRANSFERASE 50"/>
    <property type="match status" value="1"/>
</dbReference>
<dbReference type="Gene3D" id="3.40.630.30">
    <property type="match status" value="1"/>
</dbReference>
<evidence type="ECO:0000313" key="4">
    <source>
        <dbReference type="EMBL" id="SHE98201.1"/>
    </source>
</evidence>
<dbReference type="STRING" id="1533.SAMN05443638_1224"/>
<dbReference type="InterPro" id="IPR016181">
    <property type="entry name" value="Acyl_CoA_acyltransferase"/>
</dbReference>
<evidence type="ECO:0000256" key="2">
    <source>
        <dbReference type="ARBA" id="ARBA00023315"/>
    </source>
</evidence>
<dbReference type="RefSeq" id="WP_072896914.1">
    <property type="nucleotide sequence ID" value="NZ_FQVM01000022.1"/>
</dbReference>
<organism evidence="4 5">
    <name type="scientific">Clostridium fallax</name>
    <dbReference type="NCBI Taxonomy" id="1533"/>
    <lineage>
        <taxon>Bacteria</taxon>
        <taxon>Bacillati</taxon>
        <taxon>Bacillota</taxon>
        <taxon>Clostridia</taxon>
        <taxon>Eubacteriales</taxon>
        <taxon>Clostridiaceae</taxon>
        <taxon>Clostridium</taxon>
    </lineage>
</organism>
<dbReference type="CDD" id="cd04301">
    <property type="entry name" value="NAT_SF"/>
    <property type="match status" value="1"/>
</dbReference>
<dbReference type="PANTHER" id="PTHR42919">
    <property type="entry name" value="N-ALPHA-ACETYLTRANSFERASE"/>
    <property type="match status" value="1"/>
</dbReference>
<dbReference type="AlphaFoldDB" id="A0A1M4XXJ2"/>
<dbReference type="EMBL" id="FQVM01000022">
    <property type="protein sequence ID" value="SHE98201.1"/>
    <property type="molecule type" value="Genomic_DNA"/>
</dbReference>
<evidence type="ECO:0000256" key="1">
    <source>
        <dbReference type="ARBA" id="ARBA00022679"/>
    </source>
</evidence>
<protein>
    <submittedName>
        <fullName evidence="4">Acetyltransferase (GNAT) family protein</fullName>
    </submittedName>
</protein>
<evidence type="ECO:0000313" key="5">
    <source>
        <dbReference type="Proteomes" id="UP000184035"/>
    </source>
</evidence>
<dbReference type="Pfam" id="PF00583">
    <property type="entry name" value="Acetyltransf_1"/>
    <property type="match status" value="1"/>
</dbReference>
<keyword evidence="2" id="KW-0012">Acyltransferase</keyword>
<dbReference type="SUPFAM" id="SSF55729">
    <property type="entry name" value="Acyl-CoA N-acyltransferases (Nat)"/>
    <property type="match status" value="1"/>
</dbReference>
<dbReference type="PROSITE" id="PS51186">
    <property type="entry name" value="GNAT"/>
    <property type="match status" value="1"/>
</dbReference>
<proteinExistence type="predicted"/>
<dbReference type="InterPro" id="IPR000182">
    <property type="entry name" value="GNAT_dom"/>
</dbReference>
<feature type="domain" description="N-acetyltransferase" evidence="3">
    <location>
        <begin position="4"/>
        <end position="142"/>
    </location>
</feature>
<name>A0A1M4XXJ2_9CLOT</name>
<gene>
    <name evidence="4" type="ORF">SAMN05443638_1224</name>
</gene>
<dbReference type="OrthoDB" id="9787920at2"/>